<dbReference type="RefSeq" id="WP_023577701.1">
    <property type="nucleotide sequence ID" value="NZ_FMTY01000018.1"/>
</dbReference>
<proteinExistence type="predicted"/>
<feature type="chain" id="PRO_5010363703" description="Chalcone isomerase domain-containing protein" evidence="1">
    <location>
        <begin position="19"/>
        <end position="156"/>
    </location>
</feature>
<dbReference type="STRING" id="329186.SAMN02927925_02791"/>
<protein>
    <recommendedName>
        <fullName evidence="4">Chalcone isomerase domain-containing protein</fullName>
    </recommendedName>
</protein>
<feature type="signal peptide" evidence="1">
    <location>
        <begin position="1"/>
        <end position="18"/>
    </location>
</feature>
<evidence type="ECO:0000313" key="3">
    <source>
        <dbReference type="Proteomes" id="UP000182124"/>
    </source>
</evidence>
<sequence>MRLFIISSFILFFSSISAQENKIDYISFKYDISNIVFSDVEIFIVKSFQQSNYYDVTVKYYKFKDQVEKKLKLSPDEFNKILVQFKNIKNDDLFESFESGLDGATTSIEVGTLFYNSINYSIWGLHKEQTNKGSKEFLKTIQMILKIADIKISDFN</sequence>
<dbReference type="EMBL" id="FMTY01000018">
    <property type="protein sequence ID" value="SCX19331.1"/>
    <property type="molecule type" value="Genomic_DNA"/>
</dbReference>
<dbReference type="Proteomes" id="UP000182124">
    <property type="component" value="Unassembled WGS sequence"/>
</dbReference>
<gene>
    <name evidence="2" type="ORF">SAMN02927925_02791</name>
</gene>
<accession>A0A1G4WBM8</accession>
<organism evidence="2 3">
    <name type="scientific">Flavobacterium saliperosum</name>
    <dbReference type="NCBI Taxonomy" id="329186"/>
    <lineage>
        <taxon>Bacteria</taxon>
        <taxon>Pseudomonadati</taxon>
        <taxon>Bacteroidota</taxon>
        <taxon>Flavobacteriia</taxon>
        <taxon>Flavobacteriales</taxon>
        <taxon>Flavobacteriaceae</taxon>
        <taxon>Flavobacterium</taxon>
    </lineage>
</organism>
<evidence type="ECO:0000256" key="1">
    <source>
        <dbReference type="SAM" id="SignalP"/>
    </source>
</evidence>
<keyword evidence="1" id="KW-0732">Signal</keyword>
<evidence type="ECO:0000313" key="2">
    <source>
        <dbReference type="EMBL" id="SCX19331.1"/>
    </source>
</evidence>
<name>A0A1G4WBM8_9FLAO</name>
<reference evidence="2 3" key="1">
    <citation type="submission" date="2016-10" db="EMBL/GenBank/DDBJ databases">
        <authorList>
            <person name="de Groot N.N."/>
        </authorList>
    </citation>
    <scope>NUCLEOTIDE SEQUENCE [LARGE SCALE GENOMIC DNA]</scope>
    <source>
        <strain evidence="2 3">CGMCC 1.3801</strain>
    </source>
</reference>
<dbReference type="AlphaFoldDB" id="A0A1G4WBM8"/>
<evidence type="ECO:0008006" key="4">
    <source>
        <dbReference type="Google" id="ProtNLM"/>
    </source>
</evidence>